<dbReference type="AlphaFoldDB" id="A0A4P9W3K3"/>
<dbReference type="EMBL" id="KZ998659">
    <property type="protein sequence ID" value="RKO85875.1"/>
    <property type="molecule type" value="Genomic_DNA"/>
</dbReference>
<evidence type="ECO:0000313" key="3">
    <source>
        <dbReference type="Proteomes" id="UP000269721"/>
    </source>
</evidence>
<keyword evidence="3" id="KW-1185">Reference proteome</keyword>
<evidence type="ECO:0000256" key="1">
    <source>
        <dbReference type="SAM" id="MobiDB-lite"/>
    </source>
</evidence>
<protein>
    <submittedName>
        <fullName evidence="2">Uncharacterized protein</fullName>
    </submittedName>
</protein>
<sequence length="207" mass="23432">MCATGSTSESDTDNDEGGIIATLDSDDESIYSDVEEDLELHEYATEIGSKILHHEAIQSSLLTLFEQDSSHLLEMIGFDAFSMPVSFRPHVELYNCCRCCVDYFSSRVIPVLTNAGWTAQTQADLFNWRVMYAFWQAFTTLDESVKVVKPYLNQTGNNWSRLLLFLEFNNSATPTGYLDLPLLFTEQGYVPNSLEFDYPHLLLLAPL</sequence>
<proteinExistence type="predicted"/>
<name>A0A4P9W3K3_9FUNG</name>
<organism evidence="2 3">
    <name type="scientific">Blyttiomyces helicus</name>
    <dbReference type="NCBI Taxonomy" id="388810"/>
    <lineage>
        <taxon>Eukaryota</taxon>
        <taxon>Fungi</taxon>
        <taxon>Fungi incertae sedis</taxon>
        <taxon>Chytridiomycota</taxon>
        <taxon>Chytridiomycota incertae sedis</taxon>
        <taxon>Chytridiomycetes</taxon>
        <taxon>Chytridiomycetes incertae sedis</taxon>
        <taxon>Blyttiomyces</taxon>
    </lineage>
</organism>
<evidence type="ECO:0000313" key="2">
    <source>
        <dbReference type="EMBL" id="RKO85875.1"/>
    </source>
</evidence>
<dbReference type="Proteomes" id="UP000269721">
    <property type="component" value="Unassembled WGS sequence"/>
</dbReference>
<dbReference type="OrthoDB" id="2145640at2759"/>
<reference evidence="3" key="1">
    <citation type="journal article" date="2018" name="Nat. Microbiol.">
        <title>Leveraging single-cell genomics to expand the fungal tree of life.</title>
        <authorList>
            <person name="Ahrendt S.R."/>
            <person name="Quandt C.A."/>
            <person name="Ciobanu D."/>
            <person name="Clum A."/>
            <person name="Salamov A."/>
            <person name="Andreopoulos B."/>
            <person name="Cheng J.F."/>
            <person name="Woyke T."/>
            <person name="Pelin A."/>
            <person name="Henrissat B."/>
            <person name="Reynolds N.K."/>
            <person name="Benny G.L."/>
            <person name="Smith M.E."/>
            <person name="James T.Y."/>
            <person name="Grigoriev I.V."/>
        </authorList>
    </citation>
    <scope>NUCLEOTIDE SEQUENCE [LARGE SCALE GENOMIC DNA]</scope>
</reference>
<gene>
    <name evidence="2" type="ORF">BDK51DRAFT_53066</name>
</gene>
<accession>A0A4P9W3K3</accession>
<feature type="region of interest" description="Disordered" evidence="1">
    <location>
        <begin position="1"/>
        <end position="20"/>
    </location>
</feature>